<feature type="transmembrane region" description="Helical" evidence="9">
    <location>
        <begin position="7"/>
        <end position="24"/>
    </location>
</feature>
<evidence type="ECO:0000256" key="1">
    <source>
        <dbReference type="ARBA" id="ARBA00004651"/>
    </source>
</evidence>
<dbReference type="SUPFAM" id="SSF82866">
    <property type="entry name" value="Multidrug efflux transporter AcrB transmembrane domain"/>
    <property type="match status" value="1"/>
</dbReference>
<feature type="transmembrane region" description="Helical" evidence="9">
    <location>
        <begin position="337"/>
        <end position="362"/>
    </location>
</feature>
<dbReference type="InterPro" id="IPR048634">
    <property type="entry name" value="SecD_SecF_C"/>
</dbReference>
<comment type="similarity">
    <text evidence="9">Belongs to the SecD/SecF family. SecD subfamily.</text>
</comment>
<dbReference type="OrthoDB" id="9805019at2"/>
<evidence type="ECO:0000259" key="11">
    <source>
        <dbReference type="Pfam" id="PF21760"/>
    </source>
</evidence>
<sequence>MRKKGTIAFIISTFLILFFAYTLLNGLNLGNYEVKPLKSLLSLGLDLKGGVYIEEEAVGQVSKEDLERTRQLLDLRINNLGVKESTVAIIPGVNRIRIEIPGIYNAKSALDAIGKTGELKFIGPDNNVILTGKDVADATVGVDQRNNQPVVQLKLKDEGTKKFAEATTKFIGKQIAIYMDDDMVSNPTVQDAITGGEAIITGSKDIEEAKRLAGIIKSGALPIKISPATVETIGPTLGAEAIPTSTKAAVVGVSLVMIFMLLYYKIPGLIADLALIVYMILTGLIFVSIKATLTLPGIAGLLLSIGMAVDANVLIFERIKEELNLGKSLKAAVDLGFHRAFTSIFDSQITTLIAGFVLYFLGSGSVKGFALTLNIGVLCSLLTAVTITRFLLKSFVNSGIITNVKFYRPSVK</sequence>
<dbReference type="InterPro" id="IPR001036">
    <property type="entry name" value="Acrflvin-R"/>
</dbReference>
<evidence type="ECO:0000256" key="4">
    <source>
        <dbReference type="ARBA" id="ARBA00022692"/>
    </source>
</evidence>
<dbReference type="GO" id="GO:0065002">
    <property type="term" value="P:intracellular protein transmembrane transport"/>
    <property type="evidence" value="ECO:0007669"/>
    <property type="project" value="UniProtKB-UniRule"/>
</dbReference>
<evidence type="ECO:0000313" key="14">
    <source>
        <dbReference type="Proteomes" id="UP000190105"/>
    </source>
</evidence>
<dbReference type="Proteomes" id="UP000190105">
    <property type="component" value="Unassembled WGS sequence"/>
</dbReference>
<gene>
    <name evidence="9" type="primary">secD</name>
    <name evidence="13" type="ORF">SAMN05443428_10416</name>
</gene>
<accession>A0A1T4WWT2</accession>
<dbReference type="PANTHER" id="PTHR30081:SF1">
    <property type="entry name" value="PROTEIN TRANSLOCASE SUBUNIT SECD"/>
    <property type="match status" value="1"/>
</dbReference>
<feature type="domain" description="SecDF P1 head subdomain" evidence="12">
    <location>
        <begin position="126"/>
        <end position="223"/>
    </location>
</feature>
<evidence type="ECO:0000256" key="8">
    <source>
        <dbReference type="ARBA" id="ARBA00023136"/>
    </source>
</evidence>
<dbReference type="GO" id="GO:0043952">
    <property type="term" value="P:protein transport by the Sec complex"/>
    <property type="evidence" value="ECO:0007669"/>
    <property type="project" value="UniProtKB-UniRule"/>
</dbReference>
<name>A0A1T4WWT2_9CLOT</name>
<evidence type="ECO:0000256" key="2">
    <source>
        <dbReference type="ARBA" id="ARBA00022448"/>
    </source>
</evidence>
<reference evidence="14" key="1">
    <citation type="submission" date="2017-02" db="EMBL/GenBank/DDBJ databases">
        <authorList>
            <person name="Varghese N."/>
            <person name="Submissions S."/>
        </authorList>
    </citation>
    <scope>NUCLEOTIDE SEQUENCE [LARGE SCALE GENOMIC DNA]</scope>
    <source>
        <strain evidence="14">USBA 833</strain>
    </source>
</reference>
<dbReference type="NCBIfam" id="TIGR00916">
    <property type="entry name" value="2A0604s01"/>
    <property type="match status" value="1"/>
</dbReference>
<evidence type="ECO:0000256" key="6">
    <source>
        <dbReference type="ARBA" id="ARBA00022989"/>
    </source>
</evidence>
<dbReference type="InterPro" id="IPR048631">
    <property type="entry name" value="SecD_1st"/>
</dbReference>
<dbReference type="GO" id="GO:0006605">
    <property type="term" value="P:protein targeting"/>
    <property type="evidence" value="ECO:0007669"/>
    <property type="project" value="UniProtKB-UniRule"/>
</dbReference>
<dbReference type="PRINTS" id="PR00702">
    <property type="entry name" value="ACRIFLAVINRP"/>
</dbReference>
<organism evidence="13 14">
    <name type="scientific">Caloramator quimbayensis</name>
    <dbReference type="NCBI Taxonomy" id="1147123"/>
    <lineage>
        <taxon>Bacteria</taxon>
        <taxon>Bacillati</taxon>
        <taxon>Bacillota</taxon>
        <taxon>Clostridia</taxon>
        <taxon>Eubacteriales</taxon>
        <taxon>Clostridiaceae</taxon>
        <taxon>Caloramator</taxon>
    </lineage>
</organism>
<dbReference type="InterPro" id="IPR054384">
    <property type="entry name" value="SecDF_P1_head"/>
</dbReference>
<dbReference type="EMBL" id="FUYH01000004">
    <property type="protein sequence ID" value="SKA81091.1"/>
    <property type="molecule type" value="Genomic_DNA"/>
</dbReference>
<dbReference type="InterPro" id="IPR055344">
    <property type="entry name" value="SecD_SecF_C_bact"/>
</dbReference>
<dbReference type="Gene3D" id="3.30.1360.200">
    <property type="match status" value="1"/>
</dbReference>
<keyword evidence="2 9" id="KW-0813">Transport</keyword>
<evidence type="ECO:0000259" key="12">
    <source>
        <dbReference type="Pfam" id="PF22599"/>
    </source>
</evidence>
<dbReference type="InterPro" id="IPR022813">
    <property type="entry name" value="SecD/SecF_arch_bac"/>
</dbReference>
<comment type="caution">
    <text evidence="9">Lacks conserved residue(s) required for the propagation of feature annotation.</text>
</comment>
<evidence type="ECO:0000256" key="7">
    <source>
        <dbReference type="ARBA" id="ARBA00023010"/>
    </source>
</evidence>
<dbReference type="GO" id="GO:0005886">
    <property type="term" value="C:plasma membrane"/>
    <property type="evidence" value="ECO:0007669"/>
    <property type="project" value="UniProtKB-SubCell"/>
</dbReference>
<proteinExistence type="inferred from homology"/>
<protein>
    <recommendedName>
        <fullName evidence="9">Protein translocase subunit SecD</fullName>
    </recommendedName>
</protein>
<feature type="domain" description="Protein translocase subunit SecDF P1" evidence="11">
    <location>
        <begin position="67"/>
        <end position="123"/>
    </location>
</feature>
<keyword evidence="4 9" id="KW-0812">Transmembrane</keyword>
<evidence type="ECO:0000256" key="5">
    <source>
        <dbReference type="ARBA" id="ARBA00022927"/>
    </source>
</evidence>
<feature type="transmembrane region" description="Helical" evidence="9">
    <location>
        <begin position="368"/>
        <end position="392"/>
    </location>
</feature>
<feature type="domain" description="Protein export membrane protein SecD/SecF C-terminal" evidence="10">
    <location>
        <begin position="227"/>
        <end position="393"/>
    </location>
</feature>
<comment type="subcellular location">
    <subcellularLocation>
        <location evidence="1 9">Cell membrane</location>
        <topology evidence="1 9">Multi-pass membrane protein</topology>
    </subcellularLocation>
</comment>
<keyword evidence="6 9" id="KW-1133">Transmembrane helix</keyword>
<keyword evidence="8 9" id="KW-0472">Membrane</keyword>
<keyword evidence="3 9" id="KW-1003">Cell membrane</keyword>
<dbReference type="RefSeq" id="WP_078695653.1">
    <property type="nucleotide sequence ID" value="NZ_FUYH01000004.1"/>
</dbReference>
<comment type="subunit">
    <text evidence="9">Forms a complex with SecF. Part of the essential Sec protein translocation apparatus which comprises SecA, SecYEG and auxiliary proteins SecDF. Other proteins may also be involved.</text>
</comment>
<dbReference type="Pfam" id="PF22599">
    <property type="entry name" value="SecDF_P1_head"/>
    <property type="match status" value="1"/>
</dbReference>
<evidence type="ECO:0000259" key="10">
    <source>
        <dbReference type="Pfam" id="PF02355"/>
    </source>
</evidence>
<dbReference type="FunFam" id="1.20.1640.10:FF:000004">
    <property type="entry name" value="Protein translocase subunit SecD"/>
    <property type="match status" value="1"/>
</dbReference>
<dbReference type="HAMAP" id="MF_01463_B">
    <property type="entry name" value="SecD_B"/>
    <property type="match status" value="1"/>
</dbReference>
<dbReference type="NCBIfam" id="TIGR01129">
    <property type="entry name" value="secD"/>
    <property type="match status" value="1"/>
</dbReference>
<evidence type="ECO:0000256" key="3">
    <source>
        <dbReference type="ARBA" id="ARBA00022475"/>
    </source>
</evidence>
<dbReference type="InterPro" id="IPR005791">
    <property type="entry name" value="SecD"/>
</dbReference>
<dbReference type="GO" id="GO:0015450">
    <property type="term" value="F:protein-transporting ATPase activity"/>
    <property type="evidence" value="ECO:0007669"/>
    <property type="project" value="InterPro"/>
</dbReference>
<dbReference type="AlphaFoldDB" id="A0A1T4WWT2"/>
<feature type="transmembrane region" description="Helical" evidence="9">
    <location>
        <begin position="295"/>
        <end position="316"/>
    </location>
</feature>
<keyword evidence="5 9" id="KW-0653">Protein transport</keyword>
<evidence type="ECO:0000256" key="9">
    <source>
        <dbReference type="HAMAP-Rule" id="MF_01463"/>
    </source>
</evidence>
<keyword evidence="7 9" id="KW-0811">Translocation</keyword>
<dbReference type="PANTHER" id="PTHR30081">
    <property type="entry name" value="PROTEIN-EXPORT MEMBRANE PROTEIN SEC"/>
    <property type="match status" value="1"/>
</dbReference>
<dbReference type="STRING" id="1147123.SAMN05443428_10416"/>
<dbReference type="Pfam" id="PF21760">
    <property type="entry name" value="SecD_1st"/>
    <property type="match status" value="1"/>
</dbReference>
<keyword evidence="14" id="KW-1185">Reference proteome</keyword>
<feature type="transmembrane region" description="Helical" evidence="9">
    <location>
        <begin position="269"/>
        <end position="289"/>
    </location>
</feature>
<dbReference type="Gene3D" id="1.20.1640.10">
    <property type="entry name" value="Multidrug efflux transporter AcrB transmembrane domain"/>
    <property type="match status" value="1"/>
</dbReference>
<comment type="function">
    <text evidence="9">Part of the Sec protein translocase complex. Interacts with the SecYEG preprotein conducting channel. SecDF uses the proton motive force (PMF) to complete protein translocation after the ATP-dependent function of SecA.</text>
</comment>
<dbReference type="Pfam" id="PF02355">
    <property type="entry name" value="SecD_SecF_C"/>
    <property type="match status" value="1"/>
</dbReference>
<evidence type="ECO:0000313" key="13">
    <source>
        <dbReference type="EMBL" id="SKA81091.1"/>
    </source>
</evidence>